<dbReference type="OrthoDB" id="154477at2"/>
<organism evidence="1 2">
    <name type="scientific">Robertmurraya siralis</name>
    <dbReference type="NCBI Taxonomy" id="77777"/>
    <lineage>
        <taxon>Bacteria</taxon>
        <taxon>Bacillati</taxon>
        <taxon>Bacillota</taxon>
        <taxon>Bacilli</taxon>
        <taxon>Bacillales</taxon>
        <taxon>Bacillaceae</taxon>
        <taxon>Robertmurraya</taxon>
    </lineage>
</organism>
<dbReference type="PIRSF" id="PIRSF020680">
    <property type="entry name" value="PhnH"/>
    <property type="match status" value="1"/>
</dbReference>
<proteinExistence type="predicted"/>
<dbReference type="GO" id="GO:0016829">
    <property type="term" value="F:lyase activity"/>
    <property type="evidence" value="ECO:0007669"/>
    <property type="project" value="UniProtKB-KW"/>
</dbReference>
<dbReference type="EMBL" id="BORC01000007">
    <property type="protein sequence ID" value="GIN63580.1"/>
    <property type="molecule type" value="Genomic_DNA"/>
</dbReference>
<dbReference type="AlphaFoldDB" id="A0A919WKD9"/>
<dbReference type="SUPFAM" id="SSF159709">
    <property type="entry name" value="PhnH-like"/>
    <property type="match status" value="1"/>
</dbReference>
<keyword evidence="2" id="KW-1185">Reference proteome</keyword>
<dbReference type="Proteomes" id="UP000682111">
    <property type="component" value="Unassembled WGS sequence"/>
</dbReference>
<sequence length="197" mass="22276">MKLDMVHDIQTVYRKLVDAMARPGQLADLSKEAALIEENEARPFLLLAFTLFDQEVTFKVFSKREAAISKLIHQYTNARPAAIEEADYIFVLADAEKTALKGAIERAKHGTLKNPHDSATIFAEVDEITNTSTLKLTGPGIQSEEQVHVETESEWLAERQVKNKEYPLGVDLMFIDRRQQLLALPRTTQITINRVIV</sequence>
<dbReference type="Gene3D" id="3.40.50.11310">
    <property type="entry name" value="Bacterial phosphonate metabolism protein PhnH"/>
    <property type="match status" value="1"/>
</dbReference>
<evidence type="ECO:0000313" key="1">
    <source>
        <dbReference type="EMBL" id="GIN63580.1"/>
    </source>
</evidence>
<dbReference type="NCBIfam" id="TIGR03292">
    <property type="entry name" value="PhnH_redo"/>
    <property type="match status" value="1"/>
</dbReference>
<dbReference type="RefSeq" id="WP_095308843.1">
    <property type="nucleotide sequence ID" value="NZ_BORC01000007.1"/>
</dbReference>
<keyword evidence="1" id="KW-0456">Lyase</keyword>
<protein>
    <submittedName>
        <fullName evidence="1">Phosphonate C-P lyase system protein PhnH</fullName>
    </submittedName>
</protein>
<gene>
    <name evidence="1" type="primary">phnH</name>
    <name evidence="1" type="ORF">J27TS8_35730</name>
</gene>
<dbReference type="InterPro" id="IPR008772">
    <property type="entry name" value="Phosphonate_metab_PhnH"/>
</dbReference>
<reference evidence="1" key="1">
    <citation type="submission" date="2021-03" db="EMBL/GenBank/DDBJ databases">
        <title>Antimicrobial resistance genes in bacteria isolated from Japanese honey, and their potential for conferring macrolide and lincosamide resistance in the American foulbrood pathogen Paenibacillus larvae.</title>
        <authorList>
            <person name="Okamoto M."/>
            <person name="Kumagai M."/>
            <person name="Kanamori H."/>
            <person name="Takamatsu D."/>
        </authorList>
    </citation>
    <scope>NUCLEOTIDE SEQUENCE</scope>
    <source>
        <strain evidence="1">J27TS8</strain>
    </source>
</reference>
<comment type="caution">
    <text evidence="1">The sequence shown here is derived from an EMBL/GenBank/DDBJ whole genome shotgun (WGS) entry which is preliminary data.</text>
</comment>
<evidence type="ECO:0000313" key="2">
    <source>
        <dbReference type="Proteomes" id="UP000682111"/>
    </source>
</evidence>
<dbReference type="InterPro" id="IPR038058">
    <property type="entry name" value="PhnH-like_sp"/>
</dbReference>
<dbReference type="Pfam" id="PF05845">
    <property type="entry name" value="PhnH"/>
    <property type="match status" value="1"/>
</dbReference>
<name>A0A919WKD9_9BACI</name>
<accession>A0A919WKD9</accession>
<dbReference type="GO" id="GO:0019634">
    <property type="term" value="P:organic phosphonate metabolic process"/>
    <property type="evidence" value="ECO:0007669"/>
    <property type="project" value="InterPro"/>
</dbReference>